<keyword evidence="3" id="KW-1185">Reference proteome</keyword>
<evidence type="ECO:0000313" key="3">
    <source>
        <dbReference type="Proteomes" id="UP000076925"/>
    </source>
</evidence>
<accession>A0A139WQV0</accession>
<organism evidence="2 3">
    <name type="scientific">Scytonema hofmannii PCC 7110</name>
    <dbReference type="NCBI Taxonomy" id="128403"/>
    <lineage>
        <taxon>Bacteria</taxon>
        <taxon>Bacillati</taxon>
        <taxon>Cyanobacteriota</taxon>
        <taxon>Cyanophyceae</taxon>
        <taxon>Nostocales</taxon>
        <taxon>Scytonemataceae</taxon>
        <taxon>Scytonema</taxon>
    </lineage>
</organism>
<protein>
    <recommendedName>
        <fullName evidence="1">Transposon Tn7 transposition protein TnsD C-terminal domain-containing protein</fullName>
    </recommendedName>
</protein>
<dbReference type="Proteomes" id="UP000076925">
    <property type="component" value="Unassembled WGS sequence"/>
</dbReference>
<gene>
    <name evidence="2" type="ORF">WA1_49645</name>
</gene>
<evidence type="ECO:0000259" key="1">
    <source>
        <dbReference type="Pfam" id="PF15978"/>
    </source>
</evidence>
<proteinExistence type="predicted"/>
<dbReference type="InterPro" id="IPR032750">
    <property type="entry name" value="TnsD_C"/>
</dbReference>
<comment type="caution">
    <text evidence="2">The sequence shown here is derived from an EMBL/GenBank/DDBJ whole genome shotgun (WGS) entry which is preliminary data.</text>
</comment>
<evidence type="ECO:0000313" key="2">
    <source>
        <dbReference type="EMBL" id="KYC34801.1"/>
    </source>
</evidence>
<dbReference type="AlphaFoldDB" id="A0A139WQV0"/>
<sequence>MLPIKELDWFHIQYIVNLIKKGLATSSRLVDEKGLRQKLLSFYGSEFLEVLGIDISYDNRFLFDILQLQIQVFDLVMHLLMIRFLTNSLRDFQIKKYTTFSCGTGVPPVTSLKRARTPVPQNG</sequence>
<name>A0A139WQV0_9CYAN</name>
<dbReference type="Pfam" id="PF15978">
    <property type="entry name" value="TnsD"/>
    <property type="match status" value="1"/>
</dbReference>
<reference evidence="2 3" key="1">
    <citation type="journal article" date="2013" name="Genome Biol. Evol.">
        <title>Genomes of Stigonematalean cyanobacteria (subsection V) and the evolution of oxygenic photosynthesis from prokaryotes to plastids.</title>
        <authorList>
            <person name="Dagan T."/>
            <person name="Roettger M."/>
            <person name="Stucken K."/>
            <person name="Landan G."/>
            <person name="Koch R."/>
            <person name="Major P."/>
            <person name="Gould S.B."/>
            <person name="Goremykin V.V."/>
            <person name="Rippka R."/>
            <person name="Tandeau de Marsac N."/>
            <person name="Gugger M."/>
            <person name="Lockhart P.J."/>
            <person name="Allen J.F."/>
            <person name="Brune I."/>
            <person name="Maus I."/>
            <person name="Puhler A."/>
            <person name="Martin W.F."/>
        </authorList>
    </citation>
    <scope>NUCLEOTIDE SEQUENCE [LARGE SCALE GENOMIC DNA]</scope>
    <source>
        <strain evidence="2 3">PCC 7110</strain>
    </source>
</reference>
<feature type="domain" description="Transposon Tn7 transposition protein TnsD C-terminal" evidence="1">
    <location>
        <begin position="5"/>
        <end position="98"/>
    </location>
</feature>
<dbReference type="EMBL" id="ANNX02000064">
    <property type="protein sequence ID" value="KYC34801.1"/>
    <property type="molecule type" value="Genomic_DNA"/>
</dbReference>